<dbReference type="Proteomes" id="UP000515154">
    <property type="component" value="Linkage group LG18"/>
</dbReference>
<name>A0A7E6FFU3_9MOLL</name>
<reference evidence="3" key="1">
    <citation type="submission" date="2025-08" db="UniProtKB">
        <authorList>
            <consortium name="RefSeq"/>
        </authorList>
    </citation>
    <scope>IDENTIFICATION</scope>
</reference>
<organism evidence="2 3">
    <name type="scientific">Octopus sinensis</name>
    <name type="common">East Asian common octopus</name>
    <dbReference type="NCBI Taxonomy" id="2607531"/>
    <lineage>
        <taxon>Eukaryota</taxon>
        <taxon>Metazoa</taxon>
        <taxon>Spiralia</taxon>
        <taxon>Lophotrochozoa</taxon>
        <taxon>Mollusca</taxon>
        <taxon>Cephalopoda</taxon>
        <taxon>Coleoidea</taxon>
        <taxon>Octopodiformes</taxon>
        <taxon>Octopoda</taxon>
        <taxon>Incirrata</taxon>
        <taxon>Octopodidae</taxon>
        <taxon>Octopus</taxon>
    </lineage>
</organism>
<sequence length="278" mass="32141">MPWPLMRKHALRFRHLWLLLNGEQVWSPFVKWMFPRFTSFSGQESWFFRRSRLGIWFTECRKALLQFHHSGNASGFGTTTFFYSRLVEAGNNDTLGLGDNQLDSLFRRTFGPGCLDNFPKSLAWQCYRGALPIRDKLARHGQTTTADCPRCGRDRKLSCMLLFSVLECLKCGLMQNMSGLGRVQLSSESIVKIDLPDFLTKESNQCFLAVVAIAKEVVWKSRMKGLATGNLISGLGLVRYFIFHFKRKLRLERRCHSKKMFKERRLHVARVLGMKDSS</sequence>
<feature type="chain" id="PRO_5028888412" evidence="1">
    <location>
        <begin position="23"/>
        <end position="278"/>
    </location>
</feature>
<accession>A0A7E6FFU3</accession>
<dbReference type="AlphaFoldDB" id="A0A7E6FFU3"/>
<keyword evidence="2" id="KW-1185">Reference proteome</keyword>
<protein>
    <submittedName>
        <fullName evidence="3">Uncharacterized protein LOC118766888</fullName>
    </submittedName>
</protein>
<dbReference type="KEGG" id="osn:118766888"/>
<feature type="signal peptide" evidence="1">
    <location>
        <begin position="1"/>
        <end position="22"/>
    </location>
</feature>
<evidence type="ECO:0000256" key="1">
    <source>
        <dbReference type="SAM" id="SignalP"/>
    </source>
</evidence>
<evidence type="ECO:0000313" key="2">
    <source>
        <dbReference type="Proteomes" id="UP000515154"/>
    </source>
</evidence>
<evidence type="ECO:0000313" key="3">
    <source>
        <dbReference type="RefSeq" id="XP_036366636.1"/>
    </source>
</evidence>
<proteinExistence type="predicted"/>
<dbReference type="RefSeq" id="XP_036366636.1">
    <property type="nucleotide sequence ID" value="XM_036510743.1"/>
</dbReference>
<gene>
    <name evidence="3" type="primary">LOC118766888</name>
</gene>
<keyword evidence="1" id="KW-0732">Signal</keyword>